<proteinExistence type="predicted"/>
<evidence type="ECO:0000313" key="2">
    <source>
        <dbReference type="EMBL" id="MBF9197727.1"/>
    </source>
</evidence>
<keyword evidence="1" id="KW-0732">Signal</keyword>
<dbReference type="Proteomes" id="UP000611708">
    <property type="component" value="Unassembled WGS sequence"/>
</dbReference>
<evidence type="ECO:0000256" key="1">
    <source>
        <dbReference type="SAM" id="SignalP"/>
    </source>
</evidence>
<dbReference type="RefSeq" id="WP_196265074.1">
    <property type="nucleotide sequence ID" value="NZ_JADQDN010000010.1"/>
</dbReference>
<sequence length="199" mass="22099">MLRPALLLIISAKLVVPAYADDCPNAQTAKLGFVLERQGTKAEVRPSSDNFVHVVNSYPGGKTQDVIYYRGFFPISRFDDTARSINIPVSDLRTVFPLELKARRALTYAPARPDKVGDLISLELTVTGQEQMQLGTCSYNVLIVKNRFLNAAGKATSEHTDLYSRELGFILAKRYEERGGAQTTMKYQSIRPLGKTSPL</sequence>
<gene>
    <name evidence="2" type="ORF">I2H36_16940</name>
</gene>
<name>A0ABS0HW38_9HYPH</name>
<reference evidence="2 3" key="1">
    <citation type="submission" date="2020-11" db="EMBL/GenBank/DDBJ databases">
        <authorList>
            <person name="Kim M.K."/>
        </authorList>
    </citation>
    <scope>NUCLEOTIDE SEQUENCE [LARGE SCALE GENOMIC DNA]</scope>
    <source>
        <strain evidence="2 3">BT290</strain>
    </source>
</reference>
<feature type="signal peptide" evidence="1">
    <location>
        <begin position="1"/>
        <end position="20"/>
    </location>
</feature>
<accession>A0ABS0HW38</accession>
<feature type="chain" id="PRO_5045204340" evidence="1">
    <location>
        <begin position="21"/>
        <end position="199"/>
    </location>
</feature>
<organism evidence="2 3">
    <name type="scientific">Microvirga terrestris</name>
    <dbReference type="NCBI Taxonomy" id="2791024"/>
    <lineage>
        <taxon>Bacteria</taxon>
        <taxon>Pseudomonadati</taxon>
        <taxon>Pseudomonadota</taxon>
        <taxon>Alphaproteobacteria</taxon>
        <taxon>Hyphomicrobiales</taxon>
        <taxon>Methylobacteriaceae</taxon>
        <taxon>Microvirga</taxon>
    </lineage>
</organism>
<protein>
    <submittedName>
        <fullName evidence="2">Uncharacterized protein</fullName>
    </submittedName>
</protein>
<evidence type="ECO:0000313" key="3">
    <source>
        <dbReference type="Proteomes" id="UP000611708"/>
    </source>
</evidence>
<comment type="caution">
    <text evidence="2">The sequence shown here is derived from an EMBL/GenBank/DDBJ whole genome shotgun (WGS) entry which is preliminary data.</text>
</comment>
<keyword evidence="3" id="KW-1185">Reference proteome</keyword>
<dbReference type="EMBL" id="JADQDN010000010">
    <property type="protein sequence ID" value="MBF9197727.1"/>
    <property type="molecule type" value="Genomic_DNA"/>
</dbReference>